<sequence length="262" mass="30149">MIARYAILSPALIAGLVVAGLFVLIVIGYLSQLVEKNKLEKARMRADLSDRIRRCATLSRSFPGQLMTPPLKLLLTRLELYLCERLQPLDRTNPSLPARIDELRNAAVQGEEIRIENPPKQILSEASAKEARLQLEDLHALIVWAAKQGQLETEAAKRWLSNVQHMLVMLHVDYFNNQARAALQQSNPHKARLAYERGIQYLRKQKEQDKYQPHLKQLEAGYKHANQLEQTQRQPTLEQPNELAEGLKNFEDDDDWKINNIY</sequence>
<reference evidence="2 3" key="1">
    <citation type="submission" date="2018-10" db="EMBL/GenBank/DDBJ databases">
        <title>Pseudomonas sp. GL14 genome.</title>
        <authorList>
            <person name="Peng J."/>
            <person name="Liu Z.-P."/>
        </authorList>
    </citation>
    <scope>NUCLEOTIDE SEQUENCE [LARGE SCALE GENOMIC DNA]</scope>
    <source>
        <strain evidence="2 3">GL14</strain>
    </source>
</reference>
<dbReference type="EMBL" id="RFFL01000005">
    <property type="protein sequence ID" value="RMI01470.1"/>
    <property type="molecule type" value="Genomic_DNA"/>
</dbReference>
<dbReference type="GeneID" id="84608959"/>
<proteinExistence type="predicted"/>
<dbReference type="RefSeq" id="WP_122076481.1">
    <property type="nucleotide sequence ID" value="NZ_DAMBZX010000028.1"/>
</dbReference>
<comment type="caution">
    <text evidence="2">The sequence shown here is derived from an EMBL/GenBank/DDBJ whole genome shotgun (WGS) entry which is preliminary data.</text>
</comment>
<evidence type="ECO:0000256" key="1">
    <source>
        <dbReference type="SAM" id="Phobius"/>
    </source>
</evidence>
<gene>
    <name evidence="2" type="ORF">EA795_07935</name>
</gene>
<organism evidence="2 3">
    <name type="scientific">Stutzerimonas nitrititolerans</name>
    <dbReference type="NCBI Taxonomy" id="2482751"/>
    <lineage>
        <taxon>Bacteria</taxon>
        <taxon>Pseudomonadati</taxon>
        <taxon>Pseudomonadota</taxon>
        <taxon>Gammaproteobacteria</taxon>
        <taxon>Pseudomonadales</taxon>
        <taxon>Pseudomonadaceae</taxon>
        <taxon>Stutzerimonas</taxon>
    </lineage>
</organism>
<keyword evidence="1" id="KW-0472">Membrane</keyword>
<dbReference type="Proteomes" id="UP000269134">
    <property type="component" value="Unassembled WGS sequence"/>
</dbReference>
<feature type="transmembrane region" description="Helical" evidence="1">
    <location>
        <begin position="12"/>
        <end position="34"/>
    </location>
</feature>
<evidence type="ECO:0000313" key="3">
    <source>
        <dbReference type="Proteomes" id="UP000269134"/>
    </source>
</evidence>
<evidence type="ECO:0000313" key="2">
    <source>
        <dbReference type="EMBL" id="RMI01470.1"/>
    </source>
</evidence>
<keyword evidence="1" id="KW-0812">Transmembrane</keyword>
<keyword evidence="1" id="KW-1133">Transmembrane helix</keyword>
<keyword evidence="3" id="KW-1185">Reference proteome</keyword>
<protein>
    <submittedName>
        <fullName evidence="2">Uncharacterized protein</fullName>
    </submittedName>
</protein>
<name>A0ABX9V7M8_9GAMM</name>
<accession>A0ABX9V7M8</accession>